<dbReference type="GO" id="GO:0097730">
    <property type="term" value="C:non-motile cilium"/>
    <property type="evidence" value="ECO:0007669"/>
    <property type="project" value="InterPro"/>
</dbReference>
<dbReference type="PANTHER" id="PTHR31043">
    <property type="entry name" value="NEPHROCYSTIN-4"/>
    <property type="match status" value="1"/>
</dbReference>
<evidence type="ECO:0000313" key="1">
    <source>
        <dbReference type="Ensembl" id="ENSPMAP00000003390.1"/>
    </source>
</evidence>
<proteinExistence type="predicted"/>
<dbReference type="GeneTree" id="ENSGT00510000048827"/>
<dbReference type="HOGENOM" id="CLU_1932414_0_0_1"/>
<dbReference type="GO" id="GO:0036064">
    <property type="term" value="C:ciliary basal body"/>
    <property type="evidence" value="ECO:0007669"/>
    <property type="project" value="TreeGrafter"/>
</dbReference>
<dbReference type="InterPro" id="IPR029775">
    <property type="entry name" value="NPHP4"/>
</dbReference>
<dbReference type="OMA" id="IKENTFM"/>
<accession>S4RDV8</accession>
<protein>
    <submittedName>
        <fullName evidence="1">Uncharacterized protein</fullName>
    </submittedName>
</protein>
<name>S4RDV8_PETMA</name>
<dbReference type="Ensembl" id="ENSPMAT00000003405.1">
    <property type="protein sequence ID" value="ENSPMAP00000003390.1"/>
    <property type="gene ID" value="ENSPMAG00000003116.1"/>
</dbReference>
<dbReference type="GO" id="GO:0090090">
    <property type="term" value="P:negative regulation of canonical Wnt signaling pathway"/>
    <property type="evidence" value="ECO:0007669"/>
    <property type="project" value="InterPro"/>
</dbReference>
<sequence>LRLPFVANKLVLPVAGAHLVYTLRPHEPLAKALHLLPENCPLPGSAIVPGLASAPANSDSCDALLKPRLLKSSPCYLDHITVTLPPSLERFEETLLSLLNQDRLNADDRMPDGHAVAVQERRLHIGVHNGWTFVQDPQVAV</sequence>
<reference evidence="1" key="2">
    <citation type="submission" date="2025-09" db="UniProtKB">
        <authorList>
            <consortium name="Ensembl"/>
        </authorList>
    </citation>
    <scope>IDENTIFICATION</scope>
</reference>
<organism evidence="1">
    <name type="scientific">Petromyzon marinus</name>
    <name type="common">Sea lamprey</name>
    <dbReference type="NCBI Taxonomy" id="7757"/>
    <lineage>
        <taxon>Eukaryota</taxon>
        <taxon>Metazoa</taxon>
        <taxon>Chordata</taxon>
        <taxon>Craniata</taxon>
        <taxon>Vertebrata</taxon>
        <taxon>Cyclostomata</taxon>
        <taxon>Hyperoartia</taxon>
        <taxon>Petromyzontiformes</taxon>
        <taxon>Petromyzontidae</taxon>
        <taxon>Petromyzon</taxon>
    </lineage>
</organism>
<dbReference type="GO" id="GO:0035869">
    <property type="term" value="C:ciliary transition zone"/>
    <property type="evidence" value="ECO:0007669"/>
    <property type="project" value="TreeGrafter"/>
</dbReference>
<dbReference type="GO" id="GO:0097546">
    <property type="term" value="C:ciliary base"/>
    <property type="evidence" value="ECO:0007669"/>
    <property type="project" value="TreeGrafter"/>
</dbReference>
<dbReference type="AlphaFoldDB" id="S4RDV8"/>
<reference evidence="1" key="1">
    <citation type="submission" date="2025-08" db="UniProtKB">
        <authorList>
            <consortium name="Ensembl"/>
        </authorList>
    </citation>
    <scope>IDENTIFICATION</scope>
</reference>
<dbReference type="PANTHER" id="PTHR31043:SF3">
    <property type="entry name" value="NEPHROCYSTIN-4"/>
    <property type="match status" value="1"/>
</dbReference>
<dbReference type="GO" id="GO:1904491">
    <property type="term" value="P:protein localization to ciliary transition zone"/>
    <property type="evidence" value="ECO:0007669"/>
    <property type="project" value="TreeGrafter"/>
</dbReference>
<dbReference type="STRING" id="7757.ENSPMAP00000003390"/>